<dbReference type="PRINTS" id="PR00400">
    <property type="entry name" value="TETREPRESSOR"/>
</dbReference>
<keyword evidence="2" id="KW-0805">Transcription regulation</keyword>
<name>A0ABY4FMJ7_9MICO</name>
<dbReference type="InterPro" id="IPR003012">
    <property type="entry name" value="Tet_transcr_reg_TetR"/>
</dbReference>
<protein>
    <submittedName>
        <fullName evidence="6">TetR/AcrR family transcriptional regulator C-terminal domain-containing protein</fullName>
    </submittedName>
</protein>
<dbReference type="Pfam" id="PF02909">
    <property type="entry name" value="TetR_C_1"/>
    <property type="match status" value="1"/>
</dbReference>
<dbReference type="InterPro" id="IPR004111">
    <property type="entry name" value="Repressor_TetR_C"/>
</dbReference>
<dbReference type="PANTHER" id="PTHR30055">
    <property type="entry name" value="HTH-TYPE TRANSCRIPTIONAL REGULATOR RUTR"/>
    <property type="match status" value="1"/>
</dbReference>
<evidence type="ECO:0000259" key="5">
    <source>
        <dbReference type="Pfam" id="PF02909"/>
    </source>
</evidence>
<dbReference type="RefSeq" id="WP_244728221.1">
    <property type="nucleotide sequence ID" value="NZ_CP095045.1"/>
</dbReference>
<proteinExistence type="predicted"/>
<dbReference type="SUPFAM" id="SSF46689">
    <property type="entry name" value="Homeodomain-like"/>
    <property type="match status" value="1"/>
</dbReference>
<evidence type="ECO:0000256" key="2">
    <source>
        <dbReference type="ARBA" id="ARBA00023015"/>
    </source>
</evidence>
<dbReference type="InterPro" id="IPR036271">
    <property type="entry name" value="Tet_transcr_reg_TetR-rel_C_sf"/>
</dbReference>
<evidence type="ECO:0000256" key="4">
    <source>
        <dbReference type="ARBA" id="ARBA00023163"/>
    </source>
</evidence>
<dbReference type="SUPFAM" id="SSF48498">
    <property type="entry name" value="Tetracyclin repressor-like, C-terminal domain"/>
    <property type="match status" value="1"/>
</dbReference>
<evidence type="ECO:0000256" key="3">
    <source>
        <dbReference type="ARBA" id="ARBA00023125"/>
    </source>
</evidence>
<keyword evidence="3" id="KW-0238">DNA-binding</keyword>
<evidence type="ECO:0000256" key="1">
    <source>
        <dbReference type="ARBA" id="ARBA00022491"/>
    </source>
</evidence>
<feature type="domain" description="Tetracycline repressor TetR C-terminal" evidence="5">
    <location>
        <begin position="72"/>
        <end position="201"/>
    </location>
</feature>
<dbReference type="Gene3D" id="1.10.357.10">
    <property type="entry name" value="Tetracycline Repressor, domain 2"/>
    <property type="match status" value="1"/>
</dbReference>
<dbReference type="EMBL" id="CP095045">
    <property type="protein sequence ID" value="UOQ57473.1"/>
    <property type="molecule type" value="Genomic_DNA"/>
</dbReference>
<accession>A0ABY4FMJ7</accession>
<evidence type="ECO:0000313" key="7">
    <source>
        <dbReference type="Proteomes" id="UP000831786"/>
    </source>
</evidence>
<dbReference type="InterPro" id="IPR050109">
    <property type="entry name" value="HTH-type_TetR-like_transc_reg"/>
</dbReference>
<gene>
    <name evidence="6" type="ORF">MUN78_01105</name>
</gene>
<keyword evidence="4" id="KW-0804">Transcription</keyword>
<keyword evidence="7" id="KW-1185">Reference proteome</keyword>
<keyword evidence="1" id="KW-0678">Repressor</keyword>
<reference evidence="6 7" key="1">
    <citation type="submission" date="2022-04" db="EMBL/GenBank/DDBJ databases">
        <title>Leucobacter sp. isolated from rhizosphere of garlic.</title>
        <authorList>
            <person name="Won M."/>
            <person name="Lee C.-M."/>
            <person name="Woen H.-Y."/>
            <person name="Kwon S.-W."/>
        </authorList>
    </citation>
    <scope>NUCLEOTIDE SEQUENCE [LARGE SCALE GENOMIC DNA]</scope>
    <source>
        <strain evidence="6 7">H21R-40</strain>
    </source>
</reference>
<dbReference type="InterPro" id="IPR009057">
    <property type="entry name" value="Homeodomain-like_sf"/>
</dbReference>
<organism evidence="6 7">
    <name type="scientific">Leucobacter allii</name>
    <dbReference type="NCBI Taxonomy" id="2932247"/>
    <lineage>
        <taxon>Bacteria</taxon>
        <taxon>Bacillati</taxon>
        <taxon>Actinomycetota</taxon>
        <taxon>Actinomycetes</taxon>
        <taxon>Micrococcales</taxon>
        <taxon>Microbacteriaceae</taxon>
        <taxon>Leucobacter</taxon>
    </lineage>
</organism>
<dbReference type="PANTHER" id="PTHR30055:SF151">
    <property type="entry name" value="TRANSCRIPTIONAL REGULATORY PROTEIN"/>
    <property type="match status" value="1"/>
</dbReference>
<evidence type="ECO:0000313" key="6">
    <source>
        <dbReference type="EMBL" id="UOQ57473.1"/>
    </source>
</evidence>
<dbReference type="Proteomes" id="UP000831786">
    <property type="component" value="Chromosome"/>
</dbReference>
<sequence length="211" mass="23081">MPRGRPRKALLSVDLIVDTAMRQIDAGEQLSMSRVARELGVHVSSLYNHVDDRDGLIELLRLRIAHEYPVPPLDGLSWQQTLRAIALTIHDAFAAHPRLIPYLAVTPVSSPEIVEIYARLAEIMLDAGHRATSASLAIRMIDSLALGTALVNSTDAVPWKHTTPGGRALLEASEHWEDELAQTAEAFTRGLDYIVSGLEAELAARETAPRG</sequence>